<organism evidence="1">
    <name type="scientific">Macrococcus psychrotolerans</name>
    <dbReference type="NCBI Taxonomy" id="3039389"/>
    <lineage>
        <taxon>Bacteria</taxon>
        <taxon>Bacillati</taxon>
        <taxon>Bacillota</taxon>
        <taxon>Bacilli</taxon>
        <taxon>Bacillales</taxon>
        <taxon>Staphylococcaceae</taxon>
        <taxon>Macrococcus</taxon>
    </lineage>
</organism>
<name>A0AAU6RB77_9STAP</name>
<sequence>MKKIIKYATIETVEEFLANFDTYVKYVKEKDEAGLEKIFNKETILDGNIEFDYQPLITEGIYSDTDPKNVEILHRSLHMLSPVQASQEKFWLGMTMTYYKDYLYYRLSDELSKNKDERNKTALTSYKNGLKRALFVNVLSRLWWVGHLTYDATREDPYELTKFFCESDFSARAVIFFSSNFTSNKELGLGILSAIYRLKQDGVDIKRDHFVQANKYLNLIGGVTLLDLKTRAEVEEEIYGYLKS</sequence>
<gene>
    <name evidence="1" type="ORF">QA541_01885</name>
</gene>
<dbReference type="AlphaFoldDB" id="A0AAU6RB77"/>
<accession>A0AAU6RB77</accession>
<dbReference type="EMBL" id="CP124577">
    <property type="protein sequence ID" value="WZE67027.1"/>
    <property type="molecule type" value="Genomic_DNA"/>
</dbReference>
<proteinExistence type="predicted"/>
<protein>
    <submittedName>
        <fullName evidence="1">DUF6339 family protein</fullName>
    </submittedName>
</protein>
<evidence type="ECO:0000313" key="1">
    <source>
        <dbReference type="EMBL" id="WZE67027.1"/>
    </source>
</evidence>
<reference evidence="1" key="1">
    <citation type="submission" date="2023-04" db="EMBL/GenBank/DDBJ databases">
        <title>Macrococci isolated from food, foodproducing animals, and human clinical materials.</title>
        <authorList>
            <person name="Maslanova I."/>
            <person name="Svec P."/>
            <person name="Sedlacek I."/>
            <person name="Novakova D."/>
            <person name="Keller J.E."/>
            <person name="Schwendener S."/>
            <person name="Finstrlova A."/>
            <person name="Botka T."/>
            <person name="Kovarovic V."/>
            <person name="Petras P."/>
            <person name="Perreten V."/>
            <person name="Pantucek R."/>
        </authorList>
    </citation>
    <scope>NUCLEOTIDE SEQUENCE</scope>
    <source>
        <strain evidence="1">NRL/St 21/332</strain>
    </source>
</reference>
<dbReference type="RefSeq" id="WP_420494157.1">
    <property type="nucleotide sequence ID" value="NZ_CP124577.1"/>
</dbReference>
<dbReference type="Pfam" id="PF19866">
    <property type="entry name" value="DUF6339"/>
    <property type="match status" value="1"/>
</dbReference>
<dbReference type="InterPro" id="IPR045920">
    <property type="entry name" value="DUF6339"/>
</dbReference>